<sequence length="280" mass="30485">MAQILYLPHGGGPLPLLKDPGHQALTDFLTRIPERLATPEAILVISAHWEAPRVTVTTAAQPDLLFDYYGFPEAAYQLRYPAPGEPALAAEILQRLKQAGIEADGDHQRGFDHGLFVPLLLMYPDANVPCVQLSLHQDLDPQAHLALGEALAPLRQRNLLVIGSGLSFHNMALLRQGGGGRGGDGGDGDGKHDADIADFHRWLIETCAGNLDHDQQRQRLLNWQQAPAARLCHPREEHLLPLHVCWGMAGGDNAAEVVFNDRILGHQAVGLMWSGQSGHA</sequence>
<evidence type="ECO:0000313" key="8">
    <source>
        <dbReference type="Proteomes" id="UP001269819"/>
    </source>
</evidence>
<feature type="domain" description="Extradiol ring-cleavage dioxygenase class III enzyme subunit B" evidence="6">
    <location>
        <begin position="23"/>
        <end position="263"/>
    </location>
</feature>
<evidence type="ECO:0000256" key="5">
    <source>
        <dbReference type="ARBA" id="ARBA00023002"/>
    </source>
</evidence>
<evidence type="ECO:0000256" key="4">
    <source>
        <dbReference type="ARBA" id="ARBA00022833"/>
    </source>
</evidence>
<reference evidence="7 8" key="1">
    <citation type="submission" date="2023-10" db="EMBL/GenBank/DDBJ databases">
        <title>Characteristics and mechanism of a salt-tolerant marine origin heterotrophic nitrifying- aerobic denitrifying bacteria Marinobacter xestospongiae HN1.</title>
        <authorList>
            <person name="Qi R."/>
        </authorList>
    </citation>
    <scope>NUCLEOTIDE SEQUENCE [LARGE SCALE GENOMIC DNA]</scope>
    <source>
        <strain evidence="7 8">HN1</strain>
    </source>
</reference>
<evidence type="ECO:0000256" key="1">
    <source>
        <dbReference type="ARBA" id="ARBA00001947"/>
    </source>
</evidence>
<dbReference type="Pfam" id="PF02900">
    <property type="entry name" value="LigB"/>
    <property type="match status" value="1"/>
</dbReference>
<dbReference type="Proteomes" id="UP001269819">
    <property type="component" value="Unassembled WGS sequence"/>
</dbReference>
<dbReference type="Gene3D" id="3.40.830.10">
    <property type="entry name" value="LigB-like"/>
    <property type="match status" value="1"/>
</dbReference>
<dbReference type="PANTHER" id="PTHR30096:SF0">
    <property type="entry name" value="4,5-DOPA DIOXYGENASE EXTRADIOL-LIKE PROTEIN"/>
    <property type="match status" value="1"/>
</dbReference>
<keyword evidence="4" id="KW-0862">Zinc</keyword>
<dbReference type="InterPro" id="IPR014436">
    <property type="entry name" value="Extradiol_dOase_DODA"/>
</dbReference>
<dbReference type="GO" id="GO:0051213">
    <property type="term" value="F:dioxygenase activity"/>
    <property type="evidence" value="ECO:0007669"/>
    <property type="project" value="UniProtKB-KW"/>
</dbReference>
<protein>
    <submittedName>
        <fullName evidence="7">Class III extradiol ring-cleavage dioxygenase</fullName>
        <ecNumber evidence="7">1.13.-.-</ecNumber>
    </submittedName>
</protein>
<keyword evidence="5 7" id="KW-0560">Oxidoreductase</keyword>
<keyword evidence="3" id="KW-0479">Metal-binding</keyword>
<evidence type="ECO:0000256" key="3">
    <source>
        <dbReference type="ARBA" id="ARBA00022723"/>
    </source>
</evidence>
<comment type="similarity">
    <text evidence="2">Belongs to the DODA-type extradiol aromatic ring-opening dioxygenase family.</text>
</comment>
<evidence type="ECO:0000256" key="2">
    <source>
        <dbReference type="ARBA" id="ARBA00007581"/>
    </source>
</evidence>
<dbReference type="EMBL" id="JAWIIJ010000008">
    <property type="protein sequence ID" value="MDV2079521.1"/>
    <property type="molecule type" value="Genomic_DNA"/>
</dbReference>
<comment type="cofactor">
    <cofactor evidence="1">
        <name>Zn(2+)</name>
        <dbReference type="ChEBI" id="CHEBI:29105"/>
    </cofactor>
</comment>
<proteinExistence type="inferred from homology"/>
<dbReference type="CDD" id="cd07363">
    <property type="entry name" value="45_DOPA_Dioxygenase"/>
    <property type="match status" value="1"/>
</dbReference>
<dbReference type="RefSeq" id="WP_316974059.1">
    <property type="nucleotide sequence ID" value="NZ_JAWIIJ010000008.1"/>
</dbReference>
<keyword evidence="7" id="KW-0223">Dioxygenase</keyword>
<evidence type="ECO:0000259" key="6">
    <source>
        <dbReference type="Pfam" id="PF02900"/>
    </source>
</evidence>
<accession>A0ABU3W0J9</accession>
<evidence type="ECO:0000313" key="7">
    <source>
        <dbReference type="EMBL" id="MDV2079521.1"/>
    </source>
</evidence>
<keyword evidence="8" id="KW-1185">Reference proteome</keyword>
<dbReference type="PANTHER" id="PTHR30096">
    <property type="entry name" value="4,5-DOPA DIOXYGENASE EXTRADIOL-LIKE PROTEIN"/>
    <property type="match status" value="1"/>
</dbReference>
<dbReference type="PIRSF" id="PIRSF006157">
    <property type="entry name" value="Doxgns_DODA"/>
    <property type="match status" value="1"/>
</dbReference>
<name>A0ABU3W0J9_9GAMM</name>
<dbReference type="EC" id="1.13.-.-" evidence="7"/>
<organism evidence="7 8">
    <name type="scientific">Marinobacter xestospongiae</name>
    <dbReference type="NCBI Taxonomy" id="994319"/>
    <lineage>
        <taxon>Bacteria</taxon>
        <taxon>Pseudomonadati</taxon>
        <taxon>Pseudomonadota</taxon>
        <taxon>Gammaproteobacteria</taxon>
        <taxon>Pseudomonadales</taxon>
        <taxon>Marinobacteraceae</taxon>
        <taxon>Marinobacter</taxon>
    </lineage>
</organism>
<dbReference type="InterPro" id="IPR004183">
    <property type="entry name" value="Xdiol_dOase_suB"/>
</dbReference>
<gene>
    <name evidence="7" type="ORF">RYS15_12580</name>
</gene>
<dbReference type="SUPFAM" id="SSF53213">
    <property type="entry name" value="LigB-like"/>
    <property type="match status" value="1"/>
</dbReference>
<comment type="caution">
    <text evidence="7">The sequence shown here is derived from an EMBL/GenBank/DDBJ whole genome shotgun (WGS) entry which is preliminary data.</text>
</comment>